<dbReference type="GO" id="GO:0004834">
    <property type="term" value="F:tryptophan synthase activity"/>
    <property type="evidence" value="ECO:0007669"/>
    <property type="project" value="UniProtKB-UniRule"/>
</dbReference>
<organism evidence="11 12">
    <name type="scientific">Persicirhabdus sediminis</name>
    <dbReference type="NCBI Taxonomy" id="454144"/>
    <lineage>
        <taxon>Bacteria</taxon>
        <taxon>Pseudomonadati</taxon>
        <taxon>Verrucomicrobiota</taxon>
        <taxon>Verrucomicrobiia</taxon>
        <taxon>Verrucomicrobiales</taxon>
        <taxon>Verrucomicrobiaceae</taxon>
        <taxon>Persicirhabdus</taxon>
    </lineage>
</organism>
<reference evidence="11" key="1">
    <citation type="submission" date="2021-01" db="EMBL/GenBank/DDBJ databases">
        <title>Modified the classification status of verrucomicrobia.</title>
        <authorList>
            <person name="Feng X."/>
        </authorList>
    </citation>
    <scope>NUCLEOTIDE SEQUENCE</scope>
    <source>
        <strain evidence="11">_KCTC 22039</strain>
    </source>
</reference>
<evidence type="ECO:0000256" key="2">
    <source>
        <dbReference type="ARBA" id="ARBA00004733"/>
    </source>
</evidence>
<dbReference type="PROSITE" id="PS00167">
    <property type="entry name" value="TRP_SYNTHASE_ALPHA"/>
    <property type="match status" value="1"/>
</dbReference>
<dbReference type="RefSeq" id="WP_200310934.1">
    <property type="nucleotide sequence ID" value="NZ_JAENIM010000036.1"/>
</dbReference>
<evidence type="ECO:0000256" key="6">
    <source>
        <dbReference type="ARBA" id="ARBA00023141"/>
    </source>
</evidence>
<dbReference type="CDD" id="cd04724">
    <property type="entry name" value="Tryptophan_synthase_alpha"/>
    <property type="match status" value="1"/>
</dbReference>
<dbReference type="InterPro" id="IPR011060">
    <property type="entry name" value="RibuloseP-bd_barrel"/>
</dbReference>
<comment type="function">
    <text evidence="1 9">The alpha subunit is responsible for the aldol cleavage of indoleglycerol phosphate to indole and glyceraldehyde 3-phosphate.</text>
</comment>
<evidence type="ECO:0000256" key="8">
    <source>
        <dbReference type="ARBA" id="ARBA00049047"/>
    </source>
</evidence>
<dbReference type="InterPro" id="IPR002028">
    <property type="entry name" value="Trp_synthase_suA"/>
</dbReference>
<dbReference type="InterPro" id="IPR018204">
    <property type="entry name" value="Trp_synthase_alpha_AS"/>
</dbReference>
<comment type="caution">
    <text evidence="11">The sequence shown here is derived from an EMBL/GenBank/DDBJ whole genome shotgun (WGS) entry which is preliminary data.</text>
</comment>
<evidence type="ECO:0000256" key="7">
    <source>
        <dbReference type="ARBA" id="ARBA00023239"/>
    </source>
</evidence>
<dbReference type="AlphaFoldDB" id="A0A8J7MDZ2"/>
<dbReference type="PANTHER" id="PTHR43406">
    <property type="entry name" value="TRYPTOPHAN SYNTHASE, ALPHA CHAIN"/>
    <property type="match status" value="1"/>
</dbReference>
<dbReference type="PANTHER" id="PTHR43406:SF1">
    <property type="entry name" value="TRYPTOPHAN SYNTHASE ALPHA CHAIN, CHLOROPLASTIC"/>
    <property type="match status" value="1"/>
</dbReference>
<sequence>MSNRIDTTFAQLKAEGKSAFVAYVCAGDPDLPRSLEIVRAIADAGADVIELGVPFSDPLADGVVNQLAADRALKAGATLPKVIEMIREFRTTHETPIVLFTYLNPVYAYGFEKFHADAAAAGADGILALDLPPDEQARNAELTSQHELKRITLIAPTTPSERKAHLAAQSEGFIYALSRSGVTGAQAAPSAAIGEIVAEIKQATDTPVCVGFGINTPDQVAMVASVSDGVVVGSAIVNQVAENADSDDLVAKVKAFVTPLIQAAK</sequence>
<dbReference type="EC" id="4.2.1.20" evidence="9"/>
<comment type="pathway">
    <text evidence="2 9">Amino-acid biosynthesis; L-tryptophan biosynthesis; L-tryptophan from chorismate: step 5/5.</text>
</comment>
<feature type="active site" description="Proton acceptor" evidence="9">
    <location>
        <position position="50"/>
    </location>
</feature>
<dbReference type="EMBL" id="JAENIM010000036">
    <property type="protein sequence ID" value="MBK1790912.1"/>
    <property type="molecule type" value="Genomic_DNA"/>
</dbReference>
<evidence type="ECO:0000313" key="12">
    <source>
        <dbReference type="Proteomes" id="UP000624703"/>
    </source>
</evidence>
<dbReference type="UniPathway" id="UPA00035">
    <property type="reaction ID" value="UER00044"/>
</dbReference>
<dbReference type="Proteomes" id="UP000624703">
    <property type="component" value="Unassembled WGS sequence"/>
</dbReference>
<evidence type="ECO:0000256" key="5">
    <source>
        <dbReference type="ARBA" id="ARBA00022822"/>
    </source>
</evidence>
<evidence type="ECO:0000256" key="3">
    <source>
        <dbReference type="ARBA" id="ARBA00011270"/>
    </source>
</evidence>
<name>A0A8J7MDZ2_9BACT</name>
<comment type="catalytic activity">
    <reaction evidence="8 9">
        <text>(1S,2R)-1-C-(indol-3-yl)glycerol 3-phosphate + L-serine = D-glyceraldehyde 3-phosphate + L-tryptophan + H2O</text>
        <dbReference type="Rhea" id="RHEA:10532"/>
        <dbReference type="ChEBI" id="CHEBI:15377"/>
        <dbReference type="ChEBI" id="CHEBI:33384"/>
        <dbReference type="ChEBI" id="CHEBI:57912"/>
        <dbReference type="ChEBI" id="CHEBI:58866"/>
        <dbReference type="ChEBI" id="CHEBI:59776"/>
        <dbReference type="EC" id="4.2.1.20"/>
    </reaction>
</comment>
<comment type="subunit">
    <text evidence="3 9">Tetramer of two alpha and two beta chains.</text>
</comment>
<dbReference type="FunFam" id="3.20.20.70:FF:000037">
    <property type="entry name" value="Tryptophan synthase alpha chain"/>
    <property type="match status" value="1"/>
</dbReference>
<dbReference type="Pfam" id="PF00290">
    <property type="entry name" value="Trp_syntA"/>
    <property type="match status" value="1"/>
</dbReference>
<feature type="active site" description="Proton acceptor" evidence="9">
    <location>
        <position position="61"/>
    </location>
</feature>
<dbReference type="GO" id="GO:0005829">
    <property type="term" value="C:cytosol"/>
    <property type="evidence" value="ECO:0007669"/>
    <property type="project" value="TreeGrafter"/>
</dbReference>
<keyword evidence="5 9" id="KW-0822">Tryptophan biosynthesis</keyword>
<keyword evidence="12" id="KW-1185">Reference proteome</keyword>
<evidence type="ECO:0000256" key="10">
    <source>
        <dbReference type="RuleBase" id="RU003662"/>
    </source>
</evidence>
<evidence type="ECO:0000313" key="11">
    <source>
        <dbReference type="EMBL" id="MBK1790912.1"/>
    </source>
</evidence>
<protein>
    <recommendedName>
        <fullName evidence="9">Tryptophan synthase alpha chain</fullName>
        <ecNumber evidence="9">4.2.1.20</ecNumber>
    </recommendedName>
</protein>
<dbReference type="SUPFAM" id="SSF51366">
    <property type="entry name" value="Ribulose-phoshate binding barrel"/>
    <property type="match status" value="1"/>
</dbReference>
<dbReference type="HAMAP" id="MF_00131">
    <property type="entry name" value="Trp_synth_alpha"/>
    <property type="match status" value="1"/>
</dbReference>
<gene>
    <name evidence="9" type="primary">trpA</name>
    <name evidence="11" type="ORF">JIN82_07050</name>
</gene>
<keyword evidence="4 9" id="KW-0028">Amino-acid biosynthesis</keyword>
<dbReference type="InterPro" id="IPR013785">
    <property type="entry name" value="Aldolase_TIM"/>
</dbReference>
<evidence type="ECO:0000256" key="9">
    <source>
        <dbReference type="HAMAP-Rule" id="MF_00131"/>
    </source>
</evidence>
<comment type="similarity">
    <text evidence="9 10">Belongs to the TrpA family.</text>
</comment>
<proteinExistence type="inferred from homology"/>
<keyword evidence="6 9" id="KW-0057">Aromatic amino acid biosynthesis</keyword>
<keyword evidence="7 9" id="KW-0456">Lyase</keyword>
<dbReference type="Gene3D" id="3.20.20.70">
    <property type="entry name" value="Aldolase class I"/>
    <property type="match status" value="1"/>
</dbReference>
<dbReference type="NCBIfam" id="TIGR00262">
    <property type="entry name" value="trpA"/>
    <property type="match status" value="1"/>
</dbReference>
<accession>A0A8J7MDZ2</accession>
<evidence type="ECO:0000256" key="1">
    <source>
        <dbReference type="ARBA" id="ARBA00003365"/>
    </source>
</evidence>
<evidence type="ECO:0000256" key="4">
    <source>
        <dbReference type="ARBA" id="ARBA00022605"/>
    </source>
</evidence>